<dbReference type="EMBL" id="SRME01000003">
    <property type="protein sequence ID" value="TGG88035.1"/>
    <property type="molecule type" value="Genomic_DNA"/>
</dbReference>
<dbReference type="SUPFAM" id="SSF81301">
    <property type="entry name" value="Nucleotidyltransferase"/>
    <property type="match status" value="1"/>
</dbReference>
<name>A0A4Z0W3Z5_9BACT</name>
<dbReference type="OrthoDB" id="1665051at2"/>
<dbReference type="GO" id="GO:0015969">
    <property type="term" value="P:guanosine tetraphosphate metabolic process"/>
    <property type="evidence" value="ECO:0007669"/>
    <property type="project" value="InterPro"/>
</dbReference>
<evidence type="ECO:0000313" key="2">
    <source>
        <dbReference type="EMBL" id="TGG88035.1"/>
    </source>
</evidence>
<accession>A0A4Z0W3Z5</accession>
<dbReference type="RefSeq" id="WP_135402957.1">
    <property type="nucleotide sequence ID" value="NZ_SRME01000003.1"/>
</dbReference>
<dbReference type="InterPro" id="IPR007685">
    <property type="entry name" value="RelA_SpoT"/>
</dbReference>
<gene>
    <name evidence="2" type="ORF">E4650_06745</name>
</gene>
<proteinExistence type="predicted"/>
<dbReference type="InterPro" id="IPR043519">
    <property type="entry name" value="NT_sf"/>
</dbReference>
<dbReference type="Gene3D" id="3.30.460.10">
    <property type="entry name" value="Beta Polymerase, domain 2"/>
    <property type="match status" value="1"/>
</dbReference>
<comment type="caution">
    <text evidence="2">The sequence shown here is derived from an EMBL/GenBank/DDBJ whole genome shotgun (WGS) entry which is preliminary data.</text>
</comment>
<protein>
    <recommendedName>
        <fullName evidence="1">RelA/SpoT domain-containing protein</fullName>
    </recommendedName>
</protein>
<dbReference type="SMART" id="SM00954">
    <property type="entry name" value="RelA_SpoT"/>
    <property type="match status" value="1"/>
</dbReference>
<dbReference type="Proteomes" id="UP000297288">
    <property type="component" value="Unassembled WGS sequence"/>
</dbReference>
<evidence type="ECO:0000259" key="1">
    <source>
        <dbReference type="SMART" id="SM00954"/>
    </source>
</evidence>
<dbReference type="Pfam" id="PF04607">
    <property type="entry name" value="RelA_SpoT"/>
    <property type="match status" value="1"/>
</dbReference>
<reference evidence="2 3" key="1">
    <citation type="submission" date="2019-04" db="EMBL/GenBank/DDBJ databases">
        <title>Draft genome sequence data and analysis of a Fermenting Bacterium, Geotoga petraea strain HO-Geo1, isolated from heavy-oil petroleum reservoir in Russia.</title>
        <authorList>
            <person name="Grouzdev D.S."/>
            <person name="Semenova E.M."/>
            <person name="Sokolova D.S."/>
            <person name="Tourova T.P."/>
            <person name="Poltaraus A.B."/>
            <person name="Nazina T.N."/>
        </authorList>
    </citation>
    <scope>NUCLEOTIDE SEQUENCE [LARGE SCALE GENOMIC DNA]</scope>
    <source>
        <strain evidence="2 3">HO-Geo1</strain>
    </source>
</reference>
<organism evidence="2 3">
    <name type="scientific">Geotoga petraea</name>
    <dbReference type="NCBI Taxonomy" id="28234"/>
    <lineage>
        <taxon>Bacteria</taxon>
        <taxon>Thermotogati</taxon>
        <taxon>Thermotogota</taxon>
        <taxon>Thermotogae</taxon>
        <taxon>Petrotogales</taxon>
        <taxon>Petrotogaceae</taxon>
        <taxon>Geotoga</taxon>
    </lineage>
</organism>
<sequence>MGEDNFYKVNKILSNLIEEIQKYNIFDGNFLSLRKTIENFEINEVFDNMLSFYEIIDESDINMIIDNFDNSEMNVSFRLKSLESLKIKWNKNIGKSKQLREICNDSLAFRIIVDIEKERVLEIIEKVYKYNKGFEVVDFYKDHKSKDDGYRGIHLYFRLNPKSFPVEIQIWNRKDAILNYYTHEIIYKSDNKECYDEYSYKLRKWLDNLPGAPKNIDKEFIDFWYEMFLEVDKRGD</sequence>
<feature type="domain" description="RelA/SpoT" evidence="1">
    <location>
        <begin position="77"/>
        <end position="193"/>
    </location>
</feature>
<evidence type="ECO:0000313" key="3">
    <source>
        <dbReference type="Proteomes" id="UP000297288"/>
    </source>
</evidence>
<dbReference type="AlphaFoldDB" id="A0A4Z0W3Z5"/>